<reference evidence="12" key="1">
    <citation type="submission" date="2017-02" db="UniProtKB">
        <authorList>
            <consortium name="WormBaseParasite"/>
        </authorList>
    </citation>
    <scope>IDENTIFICATION</scope>
</reference>
<evidence type="ECO:0000256" key="5">
    <source>
        <dbReference type="ARBA" id="ARBA00023065"/>
    </source>
</evidence>
<evidence type="ECO:0000313" key="12">
    <source>
        <dbReference type="WBParaSite" id="EVEC_0001350101-mRNA-1"/>
    </source>
</evidence>
<dbReference type="InterPro" id="IPR003280">
    <property type="entry name" value="2pore_dom_K_chnl"/>
</dbReference>
<keyword evidence="11" id="KW-1185">Reference proteome</keyword>
<keyword evidence="7" id="KW-0407">Ion channel</keyword>
<dbReference type="GO" id="GO:0030322">
    <property type="term" value="P:stabilization of membrane potential"/>
    <property type="evidence" value="ECO:0007669"/>
    <property type="project" value="TreeGrafter"/>
</dbReference>
<dbReference type="InterPro" id="IPR013099">
    <property type="entry name" value="K_chnl_dom"/>
</dbReference>
<feature type="transmembrane region" description="Helical" evidence="8">
    <location>
        <begin position="127"/>
        <end position="145"/>
    </location>
</feature>
<dbReference type="OrthoDB" id="297496at2759"/>
<dbReference type="SUPFAM" id="SSF81324">
    <property type="entry name" value="Voltage-gated potassium channels"/>
    <property type="match status" value="1"/>
</dbReference>
<evidence type="ECO:0000256" key="8">
    <source>
        <dbReference type="SAM" id="Phobius"/>
    </source>
</evidence>
<keyword evidence="3 8" id="KW-0812">Transmembrane</keyword>
<accession>A0A0N4VR41</accession>
<keyword evidence="6 8" id="KW-0472">Membrane</keyword>
<protein>
    <submittedName>
        <fullName evidence="12">Ion_trans_2 domain-containing protein</fullName>
    </submittedName>
</protein>
<dbReference type="Gene3D" id="1.10.287.70">
    <property type="match status" value="1"/>
</dbReference>
<dbReference type="GO" id="GO:0005886">
    <property type="term" value="C:plasma membrane"/>
    <property type="evidence" value="ECO:0007669"/>
    <property type="project" value="TreeGrafter"/>
</dbReference>
<keyword evidence="5" id="KW-0406">Ion transport</keyword>
<sequence>MAQSEYDWAQMANHKLDIYERALLNWCARPVAEKSSSSFKNALIQAFSLITTIGFQDADMLSTAGKIFAIVYSIIGIPLILLYLGQCSKALSGLVSGNKILTVAAVAVFVTAVIYDITEDSDEDTVSSIYFLCLTLFLSHYCRFIQPQFRISVSDNWAWCSVAEQ</sequence>
<dbReference type="Pfam" id="PF07885">
    <property type="entry name" value="Ion_trans_2"/>
    <property type="match status" value="1"/>
</dbReference>
<evidence type="ECO:0000256" key="1">
    <source>
        <dbReference type="ARBA" id="ARBA00004141"/>
    </source>
</evidence>
<organism evidence="12">
    <name type="scientific">Enterobius vermicularis</name>
    <name type="common">Human pinworm</name>
    <dbReference type="NCBI Taxonomy" id="51028"/>
    <lineage>
        <taxon>Eukaryota</taxon>
        <taxon>Metazoa</taxon>
        <taxon>Ecdysozoa</taxon>
        <taxon>Nematoda</taxon>
        <taxon>Chromadorea</taxon>
        <taxon>Rhabditida</taxon>
        <taxon>Spirurina</taxon>
        <taxon>Oxyuridomorpha</taxon>
        <taxon>Oxyuroidea</taxon>
        <taxon>Oxyuridae</taxon>
        <taxon>Enterobius</taxon>
    </lineage>
</organism>
<feature type="domain" description="Potassium channel" evidence="9">
    <location>
        <begin position="36"/>
        <end position="91"/>
    </location>
</feature>
<reference evidence="10 11" key="2">
    <citation type="submission" date="2018-10" db="EMBL/GenBank/DDBJ databases">
        <authorList>
            <consortium name="Pathogen Informatics"/>
        </authorList>
    </citation>
    <scope>NUCLEOTIDE SEQUENCE [LARGE SCALE GENOMIC DNA]</scope>
</reference>
<dbReference type="PANTHER" id="PTHR11003">
    <property type="entry name" value="POTASSIUM CHANNEL, SUBFAMILY K"/>
    <property type="match status" value="1"/>
</dbReference>
<feature type="transmembrane region" description="Helical" evidence="8">
    <location>
        <begin position="97"/>
        <end position="115"/>
    </location>
</feature>
<feature type="transmembrane region" description="Helical" evidence="8">
    <location>
        <begin position="67"/>
        <end position="85"/>
    </location>
</feature>
<dbReference type="WBParaSite" id="EVEC_0001350101-mRNA-1">
    <property type="protein sequence ID" value="EVEC_0001350101-mRNA-1"/>
    <property type="gene ID" value="EVEC_0001350101"/>
</dbReference>
<name>A0A0N4VR41_ENTVE</name>
<dbReference type="EMBL" id="UXUI01015658">
    <property type="protein sequence ID" value="VDD97886.1"/>
    <property type="molecule type" value="Genomic_DNA"/>
</dbReference>
<dbReference type="PANTHER" id="PTHR11003:SF150">
    <property type="entry name" value="PROTEIN CBG08159"/>
    <property type="match status" value="1"/>
</dbReference>
<evidence type="ECO:0000256" key="4">
    <source>
        <dbReference type="ARBA" id="ARBA00022989"/>
    </source>
</evidence>
<evidence type="ECO:0000256" key="6">
    <source>
        <dbReference type="ARBA" id="ARBA00023136"/>
    </source>
</evidence>
<evidence type="ECO:0000256" key="2">
    <source>
        <dbReference type="ARBA" id="ARBA00022448"/>
    </source>
</evidence>
<evidence type="ECO:0000313" key="10">
    <source>
        <dbReference type="EMBL" id="VDD97886.1"/>
    </source>
</evidence>
<keyword evidence="4 8" id="KW-1133">Transmembrane helix</keyword>
<evidence type="ECO:0000313" key="11">
    <source>
        <dbReference type="Proteomes" id="UP000274131"/>
    </source>
</evidence>
<dbReference type="GO" id="GO:0015271">
    <property type="term" value="F:outward rectifier potassium channel activity"/>
    <property type="evidence" value="ECO:0007669"/>
    <property type="project" value="TreeGrafter"/>
</dbReference>
<dbReference type="AlphaFoldDB" id="A0A0N4VR41"/>
<dbReference type="GO" id="GO:0022841">
    <property type="term" value="F:potassium ion leak channel activity"/>
    <property type="evidence" value="ECO:0007669"/>
    <property type="project" value="TreeGrafter"/>
</dbReference>
<gene>
    <name evidence="10" type="ORF">EVEC_LOCUS12637</name>
</gene>
<proteinExistence type="predicted"/>
<evidence type="ECO:0000256" key="3">
    <source>
        <dbReference type="ARBA" id="ARBA00022692"/>
    </source>
</evidence>
<dbReference type="Proteomes" id="UP000274131">
    <property type="component" value="Unassembled WGS sequence"/>
</dbReference>
<keyword evidence="2" id="KW-0813">Transport</keyword>
<evidence type="ECO:0000256" key="7">
    <source>
        <dbReference type="ARBA" id="ARBA00023303"/>
    </source>
</evidence>
<evidence type="ECO:0000259" key="9">
    <source>
        <dbReference type="Pfam" id="PF07885"/>
    </source>
</evidence>
<comment type="subcellular location">
    <subcellularLocation>
        <location evidence="1">Membrane</location>
        <topology evidence="1">Multi-pass membrane protein</topology>
    </subcellularLocation>
</comment>